<dbReference type="Proteomes" id="UP001176941">
    <property type="component" value="Chromosome 24"/>
</dbReference>
<name>A0ABN8YUF8_RANTA</name>
<sequence>MRWAYFAHNKDVAESPSHSPAPLRGSYVRPSSRHMTTNLSQLQFPEGTSPGRSRVSLSLPARCGRLRPVICPGASVRSANGL</sequence>
<evidence type="ECO:0000313" key="3">
    <source>
        <dbReference type="Proteomes" id="UP001176941"/>
    </source>
</evidence>
<reference evidence="2" key="1">
    <citation type="submission" date="2023-04" db="EMBL/GenBank/DDBJ databases">
        <authorList>
            <consortium name="ELIXIR-Norway"/>
        </authorList>
    </citation>
    <scope>NUCLEOTIDE SEQUENCE [LARGE SCALE GENOMIC DNA]</scope>
</reference>
<protein>
    <submittedName>
        <fullName evidence="2">Uncharacterized protein</fullName>
    </submittedName>
</protein>
<keyword evidence="3" id="KW-1185">Reference proteome</keyword>
<gene>
    <name evidence="2" type="ORF">MRATA1EN1_LOCUS14179</name>
</gene>
<evidence type="ECO:0000256" key="1">
    <source>
        <dbReference type="SAM" id="MobiDB-lite"/>
    </source>
</evidence>
<organism evidence="2 3">
    <name type="scientific">Rangifer tarandus platyrhynchus</name>
    <name type="common">Svalbard reindeer</name>
    <dbReference type="NCBI Taxonomy" id="3082113"/>
    <lineage>
        <taxon>Eukaryota</taxon>
        <taxon>Metazoa</taxon>
        <taxon>Chordata</taxon>
        <taxon>Craniata</taxon>
        <taxon>Vertebrata</taxon>
        <taxon>Euteleostomi</taxon>
        <taxon>Mammalia</taxon>
        <taxon>Eutheria</taxon>
        <taxon>Laurasiatheria</taxon>
        <taxon>Artiodactyla</taxon>
        <taxon>Ruminantia</taxon>
        <taxon>Pecora</taxon>
        <taxon>Cervidae</taxon>
        <taxon>Odocoileinae</taxon>
        <taxon>Rangifer</taxon>
    </lineage>
</organism>
<feature type="region of interest" description="Disordered" evidence="1">
    <location>
        <begin position="1"/>
        <end position="32"/>
    </location>
</feature>
<accession>A0ABN8YUF8</accession>
<evidence type="ECO:0000313" key="2">
    <source>
        <dbReference type="EMBL" id="CAI9165217.1"/>
    </source>
</evidence>
<proteinExistence type="predicted"/>
<dbReference type="EMBL" id="OX459960">
    <property type="protein sequence ID" value="CAI9165217.1"/>
    <property type="molecule type" value="Genomic_DNA"/>
</dbReference>